<dbReference type="PANTHER" id="PTHR45648:SF22">
    <property type="entry name" value="GDSL LIPASE_ACYLHYDROLASE FAMILY PROTEIN (AFU_ORTHOLOGUE AFUA_4G14700)"/>
    <property type="match status" value="1"/>
</dbReference>
<reference evidence="4" key="2">
    <citation type="submission" date="2020-09" db="EMBL/GenBank/DDBJ databases">
        <authorList>
            <person name="Sun Q."/>
            <person name="Kim S."/>
        </authorList>
    </citation>
    <scope>NUCLEOTIDE SEQUENCE</scope>
    <source>
        <strain evidence="4">KCTC 23310</strain>
    </source>
</reference>
<dbReference type="InterPro" id="IPR036709">
    <property type="entry name" value="Autotransporte_beta_dom_sf"/>
</dbReference>
<dbReference type="InterPro" id="IPR006315">
    <property type="entry name" value="OM_autotransptr_brl_dom"/>
</dbReference>
<dbReference type="Pfam" id="PF00657">
    <property type="entry name" value="Lipase_GDSL"/>
    <property type="match status" value="1"/>
</dbReference>
<proteinExistence type="predicted"/>
<keyword evidence="2" id="KW-0732">Signal</keyword>
<dbReference type="GO" id="GO:0019867">
    <property type="term" value="C:outer membrane"/>
    <property type="evidence" value="ECO:0007669"/>
    <property type="project" value="InterPro"/>
</dbReference>
<accession>A0A918TXL2</accession>
<dbReference type="Proteomes" id="UP000638981">
    <property type="component" value="Unassembled WGS sequence"/>
</dbReference>
<dbReference type="SUPFAM" id="SSF103515">
    <property type="entry name" value="Autotransporter"/>
    <property type="match status" value="1"/>
</dbReference>
<dbReference type="CDD" id="cd01846">
    <property type="entry name" value="fatty_acyltransferase_like"/>
    <property type="match status" value="1"/>
</dbReference>
<dbReference type="PANTHER" id="PTHR45648">
    <property type="entry name" value="GDSL LIPASE/ACYLHYDROLASE FAMILY PROTEIN (AFU_ORTHOLOGUE AFUA_4G14700)"/>
    <property type="match status" value="1"/>
</dbReference>
<evidence type="ECO:0000256" key="1">
    <source>
        <dbReference type="ARBA" id="ARBA00022801"/>
    </source>
</evidence>
<protein>
    <recommendedName>
        <fullName evidence="3">Autotransporter domain-containing protein</fullName>
    </recommendedName>
</protein>
<gene>
    <name evidence="4" type="ORF">GCM10007315_35730</name>
</gene>
<dbReference type="InterPro" id="IPR001087">
    <property type="entry name" value="GDSL"/>
</dbReference>
<evidence type="ECO:0000313" key="5">
    <source>
        <dbReference type="Proteomes" id="UP000638981"/>
    </source>
</evidence>
<dbReference type="AlphaFoldDB" id="A0A918TXL2"/>
<evidence type="ECO:0000259" key="3">
    <source>
        <dbReference type="PROSITE" id="PS51208"/>
    </source>
</evidence>
<dbReference type="PROSITE" id="PS51208">
    <property type="entry name" value="AUTOTRANSPORTER"/>
    <property type="match status" value="1"/>
</dbReference>
<organism evidence="4 5">
    <name type="scientific">Neogemmobacter tilapiae</name>
    <dbReference type="NCBI Taxonomy" id="875041"/>
    <lineage>
        <taxon>Bacteria</taxon>
        <taxon>Pseudomonadati</taxon>
        <taxon>Pseudomonadota</taxon>
        <taxon>Alphaproteobacteria</taxon>
        <taxon>Rhodobacterales</taxon>
        <taxon>Paracoccaceae</taxon>
        <taxon>Neogemmobacter</taxon>
    </lineage>
</organism>
<dbReference type="InterPro" id="IPR005546">
    <property type="entry name" value="Autotransporte_beta"/>
</dbReference>
<sequence>MIRTSVSLLALLIAMPAMADTFVFGDSSVEQGNLYARPGFDRTGSPYYAPDGFSRESNGPVWIEHLVPGIAPSAGAGAGAHDINFAYSGATSGDDNIAGPVAGTGFDAQIDDFASRGLRGKAGDLFFVAIGTNDFIRDLGIRDLRATSAEVIGNNGAGLDRLSGYGAERVLVEDVPNFHLAPAFAGLVPPEDQDEFDAIMRAVLDEHRAEQIEALRDQADRTGTDLVTVKVSKLFDHVLAHAAELGFANVTDACYDEAAGTLCSTDKAVQNSYLFFDGLHLTEAGQRIQADYYRALLGQLNGSAHDLPEGMARFALGTMDQLAARSRDARFAAWAGPVPQQGLSFSADAGVGSDSGSFAGLGVGWSDGVDWTFRFDGARQGGSIAGVPGSSDFDGWSVVLSGERRWGDFRLGASVGRLSGSATGFRTMPVALMRADHDADVDGQFAEIAAGYVVDRGALTIQPAGWLRWSEVNVGRFTERGDTGLEMAFDGLSTSGVVAGLGVDLRYAATDRITPWLSVSWEEAISGFDGTLTGRLVDNSAGDIARAYGLGGGAGELRLGADIELGQGATLGLAGWANTDSDAGAYARVGWRF</sequence>
<keyword evidence="1" id="KW-0378">Hydrolase</keyword>
<feature type="chain" id="PRO_5036673624" description="Autotransporter domain-containing protein" evidence="2">
    <location>
        <begin position="20"/>
        <end position="593"/>
    </location>
</feature>
<dbReference type="InterPro" id="IPR051058">
    <property type="entry name" value="GDSL_Est/Lipase"/>
</dbReference>
<dbReference type="SUPFAM" id="SSF52266">
    <property type="entry name" value="SGNH hydrolase"/>
    <property type="match status" value="1"/>
</dbReference>
<feature type="signal peptide" evidence="2">
    <location>
        <begin position="1"/>
        <end position="19"/>
    </location>
</feature>
<dbReference type="NCBIfam" id="TIGR01414">
    <property type="entry name" value="autotrans_barl"/>
    <property type="match status" value="1"/>
</dbReference>
<dbReference type="GO" id="GO:0016788">
    <property type="term" value="F:hydrolase activity, acting on ester bonds"/>
    <property type="evidence" value="ECO:0007669"/>
    <property type="project" value="InterPro"/>
</dbReference>
<feature type="domain" description="Autotransporter" evidence="3">
    <location>
        <begin position="326"/>
        <end position="593"/>
    </location>
</feature>
<dbReference type="Gene3D" id="2.40.128.130">
    <property type="entry name" value="Autotransporter beta-domain"/>
    <property type="match status" value="1"/>
</dbReference>
<evidence type="ECO:0000256" key="2">
    <source>
        <dbReference type="SAM" id="SignalP"/>
    </source>
</evidence>
<dbReference type="InterPro" id="IPR036514">
    <property type="entry name" value="SGNH_hydro_sf"/>
</dbReference>
<dbReference type="EMBL" id="BMYJ01000018">
    <property type="protein sequence ID" value="GHC67537.1"/>
    <property type="molecule type" value="Genomic_DNA"/>
</dbReference>
<dbReference type="RefSeq" id="WP_189413632.1">
    <property type="nucleotide sequence ID" value="NZ_BMYJ01000018.1"/>
</dbReference>
<keyword evidence="5" id="KW-1185">Reference proteome</keyword>
<evidence type="ECO:0000313" key="4">
    <source>
        <dbReference type="EMBL" id="GHC67537.1"/>
    </source>
</evidence>
<name>A0A918TXL2_9RHOB</name>
<reference evidence="4" key="1">
    <citation type="journal article" date="2014" name="Int. J. Syst. Evol. Microbiol.">
        <title>Complete genome sequence of Corynebacterium casei LMG S-19264T (=DSM 44701T), isolated from a smear-ripened cheese.</title>
        <authorList>
            <consortium name="US DOE Joint Genome Institute (JGI-PGF)"/>
            <person name="Walter F."/>
            <person name="Albersmeier A."/>
            <person name="Kalinowski J."/>
            <person name="Ruckert C."/>
        </authorList>
    </citation>
    <scope>NUCLEOTIDE SEQUENCE</scope>
    <source>
        <strain evidence="4">KCTC 23310</strain>
    </source>
</reference>
<comment type="caution">
    <text evidence="4">The sequence shown here is derived from an EMBL/GenBank/DDBJ whole genome shotgun (WGS) entry which is preliminary data.</text>
</comment>
<dbReference type="Gene3D" id="3.40.50.1110">
    <property type="entry name" value="SGNH hydrolase"/>
    <property type="match status" value="1"/>
</dbReference>